<dbReference type="PROSITE" id="PS00188">
    <property type="entry name" value="BIOTIN"/>
    <property type="match status" value="1"/>
</dbReference>
<proteinExistence type="predicted"/>
<reference evidence="10" key="1">
    <citation type="submission" date="2019-09" db="EMBL/GenBank/DDBJ databases">
        <title>The Mitochondrial Proteome of the Jakobid, Andalucia godoyi, a Protist With the Most Gene-Rich and Bacteria-Like Mitochondrial Genome.</title>
        <authorList>
            <person name="Gray M.W."/>
            <person name="Burger G."/>
            <person name="Derelle R."/>
            <person name="Klimes V."/>
            <person name="Leger M."/>
            <person name="Sarrasin M."/>
            <person name="Vlcek C."/>
            <person name="Roger A.J."/>
            <person name="Elias M."/>
            <person name="Lang B.F."/>
        </authorList>
    </citation>
    <scope>NUCLEOTIDE SEQUENCE</scope>
    <source>
        <strain evidence="10">And28</strain>
    </source>
</reference>
<keyword evidence="2" id="KW-0436">Ligase</keyword>
<dbReference type="SMART" id="SM00878">
    <property type="entry name" value="Biotin_carb_C"/>
    <property type="match status" value="1"/>
</dbReference>
<comment type="caution">
    <text evidence="10">The sequence shown here is derived from an EMBL/GenBank/DDBJ whole genome shotgun (WGS) entry which is preliminary data.</text>
</comment>
<dbReference type="InterPro" id="IPR001882">
    <property type="entry name" value="Biotin_BS"/>
</dbReference>
<evidence type="ECO:0000256" key="1">
    <source>
        <dbReference type="ARBA" id="ARBA00001953"/>
    </source>
</evidence>
<dbReference type="OrthoDB" id="196847at2759"/>
<evidence type="ECO:0000259" key="7">
    <source>
        <dbReference type="PROSITE" id="PS50968"/>
    </source>
</evidence>
<dbReference type="SUPFAM" id="SSF51230">
    <property type="entry name" value="Single hybrid motif"/>
    <property type="match status" value="1"/>
</dbReference>
<dbReference type="Pfam" id="PF02786">
    <property type="entry name" value="CPSase_L_D2"/>
    <property type="match status" value="1"/>
</dbReference>
<dbReference type="Proteomes" id="UP000799049">
    <property type="component" value="Unassembled WGS sequence"/>
</dbReference>
<feature type="domain" description="Lipoyl-binding" evidence="7">
    <location>
        <begin position="643"/>
        <end position="723"/>
    </location>
</feature>
<dbReference type="EMBL" id="VRVR01000024">
    <property type="protein sequence ID" value="KAF0852632.1"/>
    <property type="molecule type" value="Genomic_DNA"/>
</dbReference>
<evidence type="ECO:0000256" key="3">
    <source>
        <dbReference type="ARBA" id="ARBA00022741"/>
    </source>
</evidence>
<dbReference type="InterPro" id="IPR011053">
    <property type="entry name" value="Single_hybrid_motif"/>
</dbReference>
<dbReference type="CDD" id="cd06850">
    <property type="entry name" value="biotinyl_domain"/>
    <property type="match status" value="1"/>
</dbReference>
<dbReference type="InterPro" id="IPR050856">
    <property type="entry name" value="Biotin_carboxylase_complex"/>
</dbReference>
<evidence type="ECO:0000313" key="11">
    <source>
        <dbReference type="Proteomes" id="UP000799049"/>
    </source>
</evidence>
<dbReference type="PROSITE" id="PS50975">
    <property type="entry name" value="ATP_GRASP"/>
    <property type="match status" value="1"/>
</dbReference>
<dbReference type="FunFam" id="3.40.50.20:FF:000010">
    <property type="entry name" value="Propionyl-CoA carboxylase subunit alpha"/>
    <property type="match status" value="1"/>
</dbReference>
<organism evidence="10 11">
    <name type="scientific">Andalucia godoyi</name>
    <name type="common">Flagellate</name>
    <dbReference type="NCBI Taxonomy" id="505711"/>
    <lineage>
        <taxon>Eukaryota</taxon>
        <taxon>Discoba</taxon>
        <taxon>Jakobida</taxon>
        <taxon>Andalucina</taxon>
        <taxon>Andaluciidae</taxon>
        <taxon>Andalucia</taxon>
    </lineage>
</organism>
<dbReference type="Gene3D" id="2.40.50.100">
    <property type="match status" value="1"/>
</dbReference>
<comment type="cofactor">
    <cofactor evidence="1">
        <name>biotin</name>
        <dbReference type="ChEBI" id="CHEBI:57586"/>
    </cofactor>
</comment>
<evidence type="ECO:0000259" key="8">
    <source>
        <dbReference type="PROSITE" id="PS50975"/>
    </source>
</evidence>
<protein>
    <submittedName>
        <fullName evidence="10">Mitochondrial branched-chain amino acid degradation methylcrotonyl-CoA carboxylase alpha subunit</fullName>
    </submittedName>
</protein>
<dbReference type="SUPFAM" id="SSF56059">
    <property type="entry name" value="Glutathione synthetase ATP-binding domain-like"/>
    <property type="match status" value="1"/>
</dbReference>
<dbReference type="Pfam" id="PF00364">
    <property type="entry name" value="Biotin_lipoyl"/>
    <property type="match status" value="1"/>
</dbReference>
<dbReference type="Pfam" id="PF00289">
    <property type="entry name" value="Biotin_carb_N"/>
    <property type="match status" value="1"/>
</dbReference>
<dbReference type="FunFam" id="3.30.470.20:FF:000028">
    <property type="entry name" value="Methylcrotonoyl-CoA carboxylase subunit alpha, mitochondrial"/>
    <property type="match status" value="1"/>
</dbReference>
<evidence type="ECO:0000256" key="2">
    <source>
        <dbReference type="ARBA" id="ARBA00022598"/>
    </source>
</evidence>
<dbReference type="SUPFAM" id="SSF52440">
    <property type="entry name" value="PreATP-grasp domain"/>
    <property type="match status" value="1"/>
</dbReference>
<evidence type="ECO:0000313" key="10">
    <source>
        <dbReference type="EMBL" id="KAF0852632.1"/>
    </source>
</evidence>
<dbReference type="PROSITE" id="PS00867">
    <property type="entry name" value="CPSASE_2"/>
    <property type="match status" value="1"/>
</dbReference>
<dbReference type="InterPro" id="IPR005481">
    <property type="entry name" value="BC-like_N"/>
</dbReference>
<evidence type="ECO:0000256" key="4">
    <source>
        <dbReference type="ARBA" id="ARBA00022840"/>
    </source>
</evidence>
<dbReference type="GO" id="GO:0004485">
    <property type="term" value="F:methylcrotonoyl-CoA carboxylase activity"/>
    <property type="evidence" value="ECO:0007669"/>
    <property type="project" value="TreeGrafter"/>
</dbReference>
<dbReference type="InterPro" id="IPR011764">
    <property type="entry name" value="Biotin_carboxylation_dom"/>
</dbReference>
<dbReference type="Pfam" id="PF02785">
    <property type="entry name" value="Biotin_carb_C"/>
    <property type="match status" value="1"/>
</dbReference>
<dbReference type="GO" id="GO:0005524">
    <property type="term" value="F:ATP binding"/>
    <property type="evidence" value="ECO:0007669"/>
    <property type="project" value="UniProtKB-UniRule"/>
</dbReference>
<evidence type="ECO:0000256" key="6">
    <source>
        <dbReference type="PROSITE-ProRule" id="PRU00409"/>
    </source>
</evidence>
<sequence length="726" mass="79647">MLSIRLRYPIAAQFATERCFSTSSSKLFDRILVANRGEIACRVMRTARKMGIETVAVYSDADKNAMHVQMADHAVRIGSPPARESYLLADRIIQAAKSTGAQAIHPGYGFLSENAKFAEQLAADKLVFVGPPASAIRAMGSKSESKRIMEKANVPCVPGYHGDNQDPKFLEETARKIGYPIMIKAVSGGGGKGMRIVHTPDQFHEMLESAKREAKASFNDDVVLLERYISEPRHIEVQVFVDNMNNAVYLFERDCSVQRRHQKIIEEAPAPNLSPEQRRQLGQAAVSAALAVGYRGAGTVEFIFDRTTGQFFFMEMNTRLQVEHPVTEMITGTDLVEWQLRVAAGERLPKLQEDLSIRGHAFEARVYAEDPARGFLPQTGKIAYLRTPENLGYAQNANVDKTVRVDTGVREGDTVSVFYDPMIAKLVCWGPSRSEALRKLNSCLNSFRVVGVNNNLGFLHSLGSHPSFQAGDVWTGFIPQHEKSLFADHTPPYAQALAAAGSVILDSLKAARQLNKVDPWNSSALRDFRVNPNAAPMEYPITFKKEGHKNTTCKVTAGLGNSFDVHSPHGDFAFAVSAITPDAYNESAVDITVQVTNKKTEAVSQLEATIVRHADGRVFVFLPNTPEIAFNLDIPQYDAASLAASAGGRSALGTLISPMPGKIVKVFKTQGTTVKKGDAIVILEAMKMEHVVRAPFDGLLEQVVAVEREGQMVQEKFLLAKITPSA</sequence>
<dbReference type="PANTHER" id="PTHR18866:SF33">
    <property type="entry name" value="METHYLCROTONOYL-COA CARBOXYLASE SUBUNIT ALPHA, MITOCHONDRIAL-RELATED"/>
    <property type="match status" value="1"/>
</dbReference>
<accession>A0A8K0F4I0</accession>
<dbReference type="SUPFAM" id="SSF51246">
    <property type="entry name" value="Rudiment single hybrid motif"/>
    <property type="match status" value="1"/>
</dbReference>
<dbReference type="InterPro" id="IPR005479">
    <property type="entry name" value="CPAse_ATP-bd"/>
</dbReference>
<keyword evidence="11" id="KW-1185">Reference proteome</keyword>
<dbReference type="AlphaFoldDB" id="A0A8K0F4I0"/>
<dbReference type="PROSITE" id="PS50979">
    <property type="entry name" value="BC"/>
    <property type="match status" value="1"/>
</dbReference>
<dbReference type="FunFam" id="3.30.1490.20:FF:000003">
    <property type="entry name" value="acetyl-CoA carboxylase isoform X1"/>
    <property type="match status" value="1"/>
</dbReference>
<dbReference type="PROSITE" id="PS50968">
    <property type="entry name" value="BIOTINYL_LIPOYL"/>
    <property type="match status" value="1"/>
</dbReference>
<feature type="domain" description="Biotin carboxylation" evidence="9">
    <location>
        <begin position="27"/>
        <end position="483"/>
    </location>
</feature>
<dbReference type="InterPro" id="IPR011054">
    <property type="entry name" value="Rudment_hybrid_motif"/>
</dbReference>
<dbReference type="PANTHER" id="PTHR18866">
    <property type="entry name" value="CARBOXYLASE:PYRUVATE/ACETYL-COA/PROPIONYL-COA CARBOXYLASE"/>
    <property type="match status" value="1"/>
</dbReference>
<evidence type="ECO:0000259" key="9">
    <source>
        <dbReference type="PROSITE" id="PS50979"/>
    </source>
</evidence>
<dbReference type="Gene3D" id="3.30.470.20">
    <property type="entry name" value="ATP-grasp fold, B domain"/>
    <property type="match status" value="1"/>
</dbReference>
<dbReference type="GO" id="GO:0046872">
    <property type="term" value="F:metal ion binding"/>
    <property type="evidence" value="ECO:0007669"/>
    <property type="project" value="InterPro"/>
</dbReference>
<feature type="domain" description="ATP-grasp" evidence="8">
    <location>
        <begin position="146"/>
        <end position="344"/>
    </location>
</feature>
<name>A0A8K0F4I0_ANDGO</name>
<dbReference type="InterPro" id="IPR016185">
    <property type="entry name" value="PreATP-grasp_dom_sf"/>
</dbReference>
<dbReference type="InterPro" id="IPR005482">
    <property type="entry name" value="Biotin_COase_C"/>
</dbReference>
<keyword evidence="3 6" id="KW-0547">Nucleotide-binding</keyword>
<dbReference type="InterPro" id="IPR000089">
    <property type="entry name" value="Biotin_lipoyl"/>
</dbReference>
<dbReference type="InterPro" id="IPR011761">
    <property type="entry name" value="ATP-grasp"/>
</dbReference>
<keyword evidence="4 6" id="KW-0067">ATP-binding</keyword>
<dbReference type="GO" id="GO:0005739">
    <property type="term" value="C:mitochondrion"/>
    <property type="evidence" value="ECO:0007669"/>
    <property type="project" value="TreeGrafter"/>
</dbReference>
<gene>
    <name evidence="10" type="ORF">ANDGO_08190</name>
</gene>
<evidence type="ECO:0000256" key="5">
    <source>
        <dbReference type="ARBA" id="ARBA00023267"/>
    </source>
</evidence>
<keyword evidence="5" id="KW-0092">Biotin</keyword>